<accession>A0ABR1E2X1</accession>
<comment type="caution">
    <text evidence="2">The sequence shown here is derived from an EMBL/GenBank/DDBJ whole genome shotgun (WGS) entry which is preliminary data.</text>
</comment>
<proteinExistence type="predicted"/>
<dbReference type="PANTHER" id="PTHR47027:SF20">
    <property type="entry name" value="REVERSE TRANSCRIPTASE-LIKE PROTEIN WITH RNA-DIRECTED DNA POLYMERASE DOMAIN"/>
    <property type="match status" value="1"/>
</dbReference>
<name>A0ABR1E2X1_NECAM</name>
<dbReference type="PANTHER" id="PTHR47027">
    <property type="entry name" value="REVERSE TRANSCRIPTASE DOMAIN-CONTAINING PROTEIN"/>
    <property type="match status" value="1"/>
</dbReference>
<evidence type="ECO:0000313" key="3">
    <source>
        <dbReference type="Proteomes" id="UP001303046"/>
    </source>
</evidence>
<evidence type="ECO:0000259" key="1">
    <source>
        <dbReference type="Pfam" id="PF00078"/>
    </source>
</evidence>
<dbReference type="Pfam" id="PF00078">
    <property type="entry name" value="RVT_1"/>
    <property type="match status" value="1"/>
</dbReference>
<protein>
    <recommendedName>
        <fullName evidence="1">Reverse transcriptase domain-containing protein</fullName>
    </recommendedName>
</protein>
<evidence type="ECO:0000313" key="2">
    <source>
        <dbReference type="EMBL" id="KAK6757047.1"/>
    </source>
</evidence>
<dbReference type="EMBL" id="JAVFWL010000005">
    <property type="protein sequence ID" value="KAK6757047.1"/>
    <property type="molecule type" value="Genomic_DNA"/>
</dbReference>
<dbReference type="Proteomes" id="UP001303046">
    <property type="component" value="Unassembled WGS sequence"/>
</dbReference>
<feature type="domain" description="Reverse transcriptase" evidence="1">
    <location>
        <begin position="368"/>
        <end position="579"/>
    </location>
</feature>
<organism evidence="2 3">
    <name type="scientific">Necator americanus</name>
    <name type="common">Human hookworm</name>
    <dbReference type="NCBI Taxonomy" id="51031"/>
    <lineage>
        <taxon>Eukaryota</taxon>
        <taxon>Metazoa</taxon>
        <taxon>Ecdysozoa</taxon>
        <taxon>Nematoda</taxon>
        <taxon>Chromadorea</taxon>
        <taxon>Rhabditida</taxon>
        <taxon>Rhabditina</taxon>
        <taxon>Rhabditomorpha</taxon>
        <taxon>Strongyloidea</taxon>
        <taxon>Ancylostomatidae</taxon>
        <taxon>Bunostominae</taxon>
        <taxon>Necator</taxon>
    </lineage>
</organism>
<reference evidence="2 3" key="1">
    <citation type="submission" date="2023-08" db="EMBL/GenBank/DDBJ databases">
        <title>A Necator americanus chromosomal reference genome.</title>
        <authorList>
            <person name="Ilik V."/>
            <person name="Petrzelkova K.J."/>
            <person name="Pardy F."/>
            <person name="Fuh T."/>
            <person name="Niatou-Singa F.S."/>
            <person name="Gouil Q."/>
            <person name="Baker L."/>
            <person name="Ritchie M.E."/>
            <person name="Jex A.R."/>
            <person name="Gazzola D."/>
            <person name="Li H."/>
            <person name="Toshio Fujiwara R."/>
            <person name="Zhan B."/>
            <person name="Aroian R.V."/>
            <person name="Pafco B."/>
            <person name="Schwarz E.M."/>
        </authorList>
    </citation>
    <scope>NUCLEOTIDE SEQUENCE [LARGE SCALE GENOMIC DNA]</scope>
    <source>
        <strain evidence="2 3">Aroian</strain>
        <tissue evidence="2">Whole animal</tissue>
    </source>
</reference>
<sequence length="579" mass="65463">MIRENQWNHEGFCNVLPELYAYAVDFAIRQSPARSFVVRGGLEKCDDGVNNMDSVLRKAQHQNLRVNLDELYEYYHDLLLKGAAYKGTYHFWPEGSMGSLATTIRFVTLNCRTLSNNTHASHTIYCSDTDEKKVDGCAIAVRNDYSNLVEEFGSTSSRCAFVGLQDRRGRKLQIVIIVVIDANAKIGLEQQFDVLEKWYYPVERTLDEEESSSLSAYVKKVNSFDARKAVQADDEDSQTLARLRSGEEHPSVGYPKIQSCLGFHNTASGKAVGEAAFPILRDHFKTLLNRHAASVLETEHVRTPIYAVSEEPPTESEVLICIQKMKNGKSGGEDKINAEMLKYLSPPGLREMAKIILQYGYTKGYLTRGGISLLRVTYKVLERIILDRLIKHREETTRDEQAGFCPGQSKIDQTFIVRRVTEIWQRYSTPTQSAFLDFEAAFDSPHQGRVLNARRQSIREFVRVLDDMNQRTTAAVRTPAGYTIPFEVVAGVRQGAVAGTFLTNFALDDIMREEVDQYPADIVLELSGCPLTDLKYADGVSRYGRMLFAESTTRPQHVVNLVSKLTATYRLRLRPDKCK</sequence>
<keyword evidence="3" id="KW-1185">Reference proteome</keyword>
<dbReference type="InterPro" id="IPR000477">
    <property type="entry name" value="RT_dom"/>
</dbReference>
<gene>
    <name evidence="2" type="primary">Necator_chrV.g19882</name>
    <name evidence="2" type="ORF">RB195_015090</name>
</gene>